<accession>A0A7R9I0Z4</accession>
<proteinExistence type="predicted"/>
<reference evidence="1" key="1">
    <citation type="submission" date="2020-11" db="EMBL/GenBank/DDBJ databases">
        <authorList>
            <person name="Tran Van P."/>
        </authorList>
    </citation>
    <scope>NUCLEOTIDE SEQUENCE</scope>
</reference>
<dbReference type="EMBL" id="OD565799">
    <property type="protein sequence ID" value="CAD7442635.1"/>
    <property type="molecule type" value="Genomic_DNA"/>
</dbReference>
<dbReference type="AlphaFoldDB" id="A0A7R9I0Z4"/>
<evidence type="ECO:0000313" key="1">
    <source>
        <dbReference type="EMBL" id="CAD7442635.1"/>
    </source>
</evidence>
<protein>
    <submittedName>
        <fullName evidence="1">Uncharacterized protein</fullName>
    </submittedName>
</protein>
<name>A0A7R9I0Z4_9NEOP</name>
<organism evidence="1">
    <name type="scientific">Timema bartmani</name>
    <dbReference type="NCBI Taxonomy" id="61472"/>
    <lineage>
        <taxon>Eukaryota</taxon>
        <taxon>Metazoa</taxon>
        <taxon>Ecdysozoa</taxon>
        <taxon>Arthropoda</taxon>
        <taxon>Hexapoda</taxon>
        <taxon>Insecta</taxon>
        <taxon>Pterygota</taxon>
        <taxon>Neoptera</taxon>
        <taxon>Polyneoptera</taxon>
        <taxon>Phasmatodea</taxon>
        <taxon>Timematodea</taxon>
        <taxon>Timematoidea</taxon>
        <taxon>Timematidae</taxon>
        <taxon>Timema</taxon>
    </lineage>
</organism>
<sequence length="228" mass="26250">MHGLEHGRLHSYAQVVEKFFPMRNGCNPIPLYTVKSGDRKVASMSGSKQLRFGKRRRKSKAVQVCVYNKLHRNLVCGIAYLVMASIRANGCGRYVRRLYSEWFPNRWCPDSRAYMWITWQLREMGSFMVSVRNKTNVHNVHDSGRPQDGCTVCFEGGAVLQHLLVRTIWWQGSQLQREMCELSQISEEQGVVKVSTHHNGSFQHFNTMLRLHCNGSAQLQLNTSQEFG</sequence>
<gene>
    <name evidence="1" type="ORF">TBIB3V08_LOCUS5063</name>
</gene>